<keyword evidence="2" id="KW-1185">Reference proteome</keyword>
<dbReference type="EMBL" id="CP099429">
    <property type="protein sequence ID" value="USW58977.1"/>
    <property type="molecule type" value="Genomic_DNA"/>
</dbReference>
<gene>
    <name evidence="1" type="ORF">Slin15195_G122960</name>
</gene>
<sequence>MATPSVTTLSLEDQIQALPQELQDEIFAYFMALLPAGVITIDKHYKPPVQLQINHKLRAVAIEKYYSRPQAFTIALTPSVPALDSVPSCIFALNRFTGARQRGYELRIATTIPCSAIDAWDALENYDIPIFGGDGRGLRLEVRWWSFDREMWQEEWMNWQEARAMVDREQQDRRAGRRRPMGTFFPVF</sequence>
<proteinExistence type="predicted"/>
<dbReference type="OrthoDB" id="3650750at2759"/>
<reference evidence="1" key="1">
    <citation type="submission" date="2022-06" db="EMBL/GenBank/DDBJ databases">
        <title>Complete genome sequences of two strains of the flax pathogen Septoria linicola.</title>
        <authorList>
            <person name="Lapalu N."/>
            <person name="Simon A."/>
            <person name="Demenou B."/>
            <person name="Paumier D."/>
            <person name="Guillot M.-P."/>
            <person name="Gout L."/>
            <person name="Valade R."/>
        </authorList>
    </citation>
    <scope>NUCLEOTIDE SEQUENCE</scope>
    <source>
        <strain evidence="1">SE15195</strain>
    </source>
</reference>
<evidence type="ECO:0000313" key="1">
    <source>
        <dbReference type="EMBL" id="USW58977.1"/>
    </source>
</evidence>
<dbReference type="Proteomes" id="UP001056384">
    <property type="component" value="Chromosome 12"/>
</dbReference>
<accession>A0A9Q9B7Z5</accession>
<dbReference type="AlphaFoldDB" id="A0A9Q9B7Z5"/>
<organism evidence="1 2">
    <name type="scientific">Septoria linicola</name>
    <dbReference type="NCBI Taxonomy" id="215465"/>
    <lineage>
        <taxon>Eukaryota</taxon>
        <taxon>Fungi</taxon>
        <taxon>Dikarya</taxon>
        <taxon>Ascomycota</taxon>
        <taxon>Pezizomycotina</taxon>
        <taxon>Dothideomycetes</taxon>
        <taxon>Dothideomycetidae</taxon>
        <taxon>Mycosphaerellales</taxon>
        <taxon>Mycosphaerellaceae</taxon>
        <taxon>Septoria</taxon>
    </lineage>
</organism>
<protein>
    <submittedName>
        <fullName evidence="1">Uncharacterized protein</fullName>
    </submittedName>
</protein>
<name>A0A9Q9B7Z5_9PEZI</name>
<evidence type="ECO:0000313" key="2">
    <source>
        <dbReference type="Proteomes" id="UP001056384"/>
    </source>
</evidence>